<dbReference type="GO" id="GO:0008184">
    <property type="term" value="F:glycogen phosphorylase activity"/>
    <property type="evidence" value="ECO:0007669"/>
    <property type="project" value="InterPro"/>
</dbReference>
<dbReference type="EMBL" id="RBKU01000001">
    <property type="protein sequence ID" value="RKR84735.1"/>
    <property type="molecule type" value="Genomic_DNA"/>
</dbReference>
<dbReference type="AlphaFoldDB" id="A0A495J6W7"/>
<sequence>MNPINRKDLFGYEPDPEYSLPVAYFSMEYAIDQALKNYSGGLGFLSGSHLRSAFELKQNLIGVGILWKYGYYDQERDGNALMKSSFIEKDYSFLQDTGLAFTVQVHNAPVQVRAYLLKPEIFGTAPLFLLSTDIPENDEESRSITHCLYDPNEATRIAQSIVLGIGGGMLLDLMNLTPEIYHLNEGHGVALSFYLYEKYKSLEEVRKRVVFTTHTPESAGNEEHSFELLEEMSFFYHLNQQEVRSLLGVEGSKFNYTLAALKFAHKANGVSKMHGEVARKMWNGQQGVCEIISITNAQNKNYWVDISTDQAINNHDEPAFRTRKTELKNQLFKIVADQCGKLFDEDKLTIVWARRFAGYKRADLIMQDWERFLKLIHNTQYPVQLIWAGKPYPEDRQGIDLFNWIIGKTKPLANCAVLTGYELELSACLKKGADVWLNNPRMYHEASGTSGMTAAMNGAINLSMPDGWVPEFAKEGENCFLITPADQDQPVDTKDRIENANLMDMLENSVLPVYYKDNKEWFKMIKQAAEDVDPQFESARLAREYYELMYKLVLPEKTKERMQLSFE</sequence>
<dbReference type="NCBIfam" id="TIGR02094">
    <property type="entry name" value="more_P_ylases"/>
    <property type="match status" value="2"/>
</dbReference>
<reference evidence="2 3" key="1">
    <citation type="submission" date="2018-10" db="EMBL/GenBank/DDBJ databases">
        <title>Genomic Encyclopedia of Archaeal and Bacterial Type Strains, Phase II (KMG-II): from individual species to whole genera.</title>
        <authorList>
            <person name="Goeker M."/>
        </authorList>
    </citation>
    <scope>NUCLEOTIDE SEQUENCE [LARGE SCALE GENOMIC DNA]</scope>
    <source>
        <strain evidence="2 3">DSM 18602</strain>
    </source>
</reference>
<dbReference type="OrthoDB" id="9760804at2"/>
<dbReference type="Pfam" id="PF00343">
    <property type="entry name" value="Phosphorylase"/>
    <property type="match status" value="1"/>
</dbReference>
<dbReference type="RefSeq" id="WP_121200563.1">
    <property type="nucleotide sequence ID" value="NZ_RBKU01000001.1"/>
</dbReference>
<evidence type="ECO:0000313" key="2">
    <source>
        <dbReference type="EMBL" id="RKR84735.1"/>
    </source>
</evidence>
<gene>
    <name evidence="2" type="ORF">BDD43_4986</name>
</gene>
<comment type="caution">
    <text evidence="2">The sequence shown here is derived from an EMBL/GenBank/DDBJ whole genome shotgun (WGS) entry which is preliminary data.</text>
</comment>
<evidence type="ECO:0000313" key="3">
    <source>
        <dbReference type="Proteomes" id="UP000268007"/>
    </source>
</evidence>
<dbReference type="PANTHER" id="PTHR42655">
    <property type="entry name" value="GLYCOGEN PHOSPHORYLASE"/>
    <property type="match status" value="1"/>
</dbReference>
<dbReference type="GO" id="GO:0030170">
    <property type="term" value="F:pyridoxal phosphate binding"/>
    <property type="evidence" value="ECO:0007669"/>
    <property type="project" value="InterPro"/>
</dbReference>
<dbReference type="InterPro" id="IPR052182">
    <property type="entry name" value="Glycogen/Maltodextrin_Phosph"/>
</dbReference>
<name>A0A495J6W7_9SPHI</name>
<evidence type="ECO:0000256" key="1">
    <source>
        <dbReference type="ARBA" id="ARBA00006047"/>
    </source>
</evidence>
<dbReference type="Gene3D" id="3.40.50.2000">
    <property type="entry name" value="Glycogen Phosphorylase B"/>
    <property type="match status" value="3"/>
</dbReference>
<dbReference type="GO" id="GO:0005975">
    <property type="term" value="P:carbohydrate metabolic process"/>
    <property type="evidence" value="ECO:0007669"/>
    <property type="project" value="InterPro"/>
</dbReference>
<dbReference type="InterPro" id="IPR000811">
    <property type="entry name" value="Glyco_trans_35"/>
</dbReference>
<dbReference type="PANTHER" id="PTHR42655:SF1">
    <property type="entry name" value="GLYCOGEN PHOSPHORYLASE"/>
    <property type="match status" value="1"/>
</dbReference>
<dbReference type="Proteomes" id="UP000268007">
    <property type="component" value="Unassembled WGS sequence"/>
</dbReference>
<dbReference type="InterPro" id="IPR011834">
    <property type="entry name" value="Agluc_phsphrylas"/>
</dbReference>
<proteinExistence type="inferred from homology"/>
<organism evidence="2 3">
    <name type="scientific">Mucilaginibacter gracilis</name>
    <dbReference type="NCBI Taxonomy" id="423350"/>
    <lineage>
        <taxon>Bacteria</taxon>
        <taxon>Pseudomonadati</taxon>
        <taxon>Bacteroidota</taxon>
        <taxon>Sphingobacteriia</taxon>
        <taxon>Sphingobacteriales</taxon>
        <taxon>Sphingobacteriaceae</taxon>
        <taxon>Mucilaginibacter</taxon>
    </lineage>
</organism>
<accession>A0A495J6W7</accession>
<keyword evidence="3" id="KW-1185">Reference proteome</keyword>
<dbReference type="SUPFAM" id="SSF53756">
    <property type="entry name" value="UDP-Glycosyltransferase/glycogen phosphorylase"/>
    <property type="match status" value="1"/>
</dbReference>
<protein>
    <submittedName>
        <fullName evidence="2">Starch phosphorylase</fullName>
    </submittedName>
</protein>
<comment type="similarity">
    <text evidence="1">Belongs to the glycogen phosphorylase family.</text>
</comment>